<evidence type="ECO:0000256" key="4">
    <source>
        <dbReference type="ARBA" id="ARBA00022692"/>
    </source>
</evidence>
<dbReference type="Proteomes" id="UP000181917">
    <property type="component" value="Unassembled WGS sequence"/>
</dbReference>
<comment type="similarity">
    <text evidence="2">Belongs to the DoxX family.</text>
</comment>
<dbReference type="KEGG" id="acry:AC20117_11315"/>
<dbReference type="AlphaFoldDB" id="A0A1H1B2E7"/>
<dbReference type="RefSeq" id="WP_074699651.1">
    <property type="nucleotide sequence ID" value="NZ_CP018863.1"/>
</dbReference>
<keyword evidence="6 7" id="KW-0472">Membrane</keyword>
<dbReference type="PANTHER" id="PTHR33452">
    <property type="entry name" value="OXIDOREDUCTASE CATD-RELATED"/>
    <property type="match status" value="1"/>
</dbReference>
<evidence type="ECO:0000256" key="1">
    <source>
        <dbReference type="ARBA" id="ARBA00004651"/>
    </source>
</evidence>
<keyword evidence="3" id="KW-1003">Cell membrane</keyword>
<evidence type="ECO:0000256" key="3">
    <source>
        <dbReference type="ARBA" id="ARBA00022475"/>
    </source>
</evidence>
<dbReference type="InterPro" id="IPR032808">
    <property type="entry name" value="DoxX"/>
</dbReference>
<sequence length="144" mass="14967">MNKFALTTTARTVLRVVLGFLFTAHGWQKFNEWTIAGTQASFGQMGVPAAEIAAPVVATLELAGGIALILGLLTRPVAILLLVNMLGALFLVHAPAGVFAMDGGYELVLLLGTAALTLALVGPGRVSVDHALFGRKDSKLSVLA</sequence>
<keyword evidence="9" id="KW-1185">Reference proteome</keyword>
<accession>A0A1H1B2E7</accession>
<reference evidence="8 9" key="1">
    <citation type="submission" date="2016-10" db="EMBL/GenBank/DDBJ databases">
        <authorList>
            <person name="de Groot N.N."/>
        </authorList>
    </citation>
    <scope>NUCLEOTIDE SEQUENCE [LARGE SCALE GENOMIC DNA]</scope>
    <source>
        <strain evidence="8 9">DSM 20117</strain>
    </source>
</reference>
<evidence type="ECO:0000256" key="6">
    <source>
        <dbReference type="ARBA" id="ARBA00023136"/>
    </source>
</evidence>
<dbReference type="Pfam" id="PF07681">
    <property type="entry name" value="DoxX"/>
    <property type="match status" value="1"/>
</dbReference>
<proteinExistence type="inferred from homology"/>
<feature type="transmembrane region" description="Helical" evidence="7">
    <location>
        <begin position="52"/>
        <end position="73"/>
    </location>
</feature>
<feature type="transmembrane region" description="Helical" evidence="7">
    <location>
        <begin position="107"/>
        <end position="128"/>
    </location>
</feature>
<dbReference type="OrthoDB" id="1122432at2"/>
<evidence type="ECO:0000313" key="9">
    <source>
        <dbReference type="Proteomes" id="UP000181917"/>
    </source>
</evidence>
<keyword evidence="5 7" id="KW-1133">Transmembrane helix</keyword>
<evidence type="ECO:0000313" key="8">
    <source>
        <dbReference type="EMBL" id="SDQ46118.1"/>
    </source>
</evidence>
<protein>
    <submittedName>
        <fullName evidence="8">Putative oxidoreductase</fullName>
    </submittedName>
</protein>
<evidence type="ECO:0000256" key="5">
    <source>
        <dbReference type="ARBA" id="ARBA00022989"/>
    </source>
</evidence>
<evidence type="ECO:0000256" key="7">
    <source>
        <dbReference type="SAM" id="Phobius"/>
    </source>
</evidence>
<dbReference type="InterPro" id="IPR051907">
    <property type="entry name" value="DoxX-like_oxidoreductase"/>
</dbReference>
<dbReference type="GO" id="GO:0005886">
    <property type="term" value="C:plasma membrane"/>
    <property type="evidence" value="ECO:0007669"/>
    <property type="project" value="UniProtKB-SubCell"/>
</dbReference>
<dbReference type="PANTHER" id="PTHR33452:SF1">
    <property type="entry name" value="INNER MEMBRANE PROTEIN YPHA-RELATED"/>
    <property type="match status" value="1"/>
</dbReference>
<name>A0A1H1B2E7_9MICC</name>
<gene>
    <name evidence="8" type="ORF">SAMN04489742_1207</name>
</gene>
<evidence type="ECO:0000256" key="2">
    <source>
        <dbReference type="ARBA" id="ARBA00006679"/>
    </source>
</evidence>
<comment type="subcellular location">
    <subcellularLocation>
        <location evidence="1">Cell membrane</location>
        <topology evidence="1">Multi-pass membrane protein</topology>
    </subcellularLocation>
</comment>
<dbReference type="EMBL" id="FNKH01000002">
    <property type="protein sequence ID" value="SDQ46118.1"/>
    <property type="molecule type" value="Genomic_DNA"/>
</dbReference>
<organism evidence="8 9">
    <name type="scientific">Crystallibacter crystallopoietes</name>
    <dbReference type="NCBI Taxonomy" id="37928"/>
    <lineage>
        <taxon>Bacteria</taxon>
        <taxon>Bacillati</taxon>
        <taxon>Actinomycetota</taxon>
        <taxon>Actinomycetes</taxon>
        <taxon>Micrococcales</taxon>
        <taxon>Micrococcaceae</taxon>
        <taxon>Crystallibacter</taxon>
    </lineage>
</organism>
<keyword evidence="4 7" id="KW-0812">Transmembrane</keyword>
<feature type="transmembrane region" description="Helical" evidence="7">
    <location>
        <begin position="80"/>
        <end position="101"/>
    </location>
</feature>
<dbReference type="STRING" id="37928.SAMN04489742_1207"/>